<sequence length="36" mass="4016">QYLNYLIGEGYKVKGSATDLSVVEGKLSMKIPRVEE</sequence>
<feature type="non-terminal residue" evidence="1">
    <location>
        <position position="1"/>
    </location>
</feature>
<name>A0A383CPI7_9ZZZZ</name>
<evidence type="ECO:0000313" key="1">
    <source>
        <dbReference type="EMBL" id="SVE34051.1"/>
    </source>
</evidence>
<dbReference type="AlphaFoldDB" id="A0A383CPI7"/>
<accession>A0A383CPI7</accession>
<protein>
    <submittedName>
        <fullName evidence="1">Uncharacterized protein</fullName>
    </submittedName>
</protein>
<organism evidence="1">
    <name type="scientific">marine metagenome</name>
    <dbReference type="NCBI Taxonomy" id="408172"/>
    <lineage>
        <taxon>unclassified sequences</taxon>
        <taxon>metagenomes</taxon>
        <taxon>ecological metagenomes</taxon>
    </lineage>
</organism>
<proteinExistence type="predicted"/>
<reference evidence="1" key="1">
    <citation type="submission" date="2018-05" db="EMBL/GenBank/DDBJ databases">
        <authorList>
            <person name="Lanie J.A."/>
            <person name="Ng W.-L."/>
            <person name="Kazmierczak K.M."/>
            <person name="Andrzejewski T.M."/>
            <person name="Davidsen T.M."/>
            <person name="Wayne K.J."/>
            <person name="Tettelin H."/>
            <person name="Glass J.I."/>
            <person name="Rusch D."/>
            <person name="Podicherti R."/>
            <person name="Tsui H.-C.T."/>
            <person name="Winkler M.E."/>
        </authorList>
    </citation>
    <scope>NUCLEOTIDE SEQUENCE</scope>
</reference>
<gene>
    <name evidence="1" type="ORF">METZ01_LOCUS486905</name>
</gene>
<dbReference type="EMBL" id="UINC01210543">
    <property type="protein sequence ID" value="SVE34051.1"/>
    <property type="molecule type" value="Genomic_DNA"/>
</dbReference>